<dbReference type="Pfam" id="PF13377">
    <property type="entry name" value="Peripla_BP_3"/>
    <property type="match status" value="1"/>
</dbReference>
<evidence type="ECO:0000256" key="1">
    <source>
        <dbReference type="ARBA" id="ARBA00023015"/>
    </source>
</evidence>
<dbReference type="InterPro" id="IPR028082">
    <property type="entry name" value="Peripla_BP_I"/>
</dbReference>
<dbReference type="PRINTS" id="PR00036">
    <property type="entry name" value="HTHLACI"/>
</dbReference>
<dbReference type="Gene3D" id="1.10.260.40">
    <property type="entry name" value="lambda repressor-like DNA-binding domains"/>
    <property type="match status" value="1"/>
</dbReference>
<evidence type="ECO:0000313" key="5">
    <source>
        <dbReference type="EMBL" id="BAL99371.1"/>
    </source>
</evidence>
<feature type="domain" description="HTH lacI-type" evidence="4">
    <location>
        <begin position="13"/>
        <end position="67"/>
    </location>
</feature>
<dbReference type="InterPro" id="IPR000843">
    <property type="entry name" value="HTH_LacI"/>
</dbReference>
<sequence>MSHNDQRKPRPRPTISDVARLAGVSISTVSRVLNDTAPVSPEVEQRVRQAIEMLNYTPHLAARNLAVRKTETIGLLLPEVGNNFFAPLLRGVENAIRPTEYQLLVHASLRVPDPAPWRHSPIGEHNADGMLVFVSSMDEAELLRNYERGFPMVLLFFMPPANARIPYVSFDNATGLCQVVEHLVKVHGRRRIVYLRGPVGNMDSEEREAAFRETMERLGVPVHPELIGRGNYSAYGGEQAILELIERGVEFDAVFAGDDDAATGVLAALRRCGRAVPEDVAVVGFDDIPFSAHLNPPLTTVHAPVEQAGYIAARKLLSLLAGETPELATRLPVELVIRQSCGCGRI</sequence>
<dbReference type="GO" id="GO:0000976">
    <property type="term" value="F:transcription cis-regulatory region binding"/>
    <property type="evidence" value="ECO:0007669"/>
    <property type="project" value="TreeGrafter"/>
</dbReference>
<dbReference type="CDD" id="cd06267">
    <property type="entry name" value="PBP1_LacI_sugar_binding-like"/>
    <property type="match status" value="1"/>
</dbReference>
<dbReference type="InterPro" id="IPR046335">
    <property type="entry name" value="LacI/GalR-like_sensor"/>
</dbReference>
<gene>
    <name evidence="5" type="ordered locus">CLDAP_13320</name>
</gene>
<dbReference type="PANTHER" id="PTHR30146:SF109">
    <property type="entry name" value="HTH-TYPE TRANSCRIPTIONAL REGULATOR GALS"/>
    <property type="match status" value="1"/>
</dbReference>
<dbReference type="PROSITE" id="PS50932">
    <property type="entry name" value="HTH_LACI_2"/>
    <property type="match status" value="1"/>
</dbReference>
<name>I0I284_CALAS</name>
<dbReference type="PANTHER" id="PTHR30146">
    <property type="entry name" value="LACI-RELATED TRANSCRIPTIONAL REPRESSOR"/>
    <property type="match status" value="1"/>
</dbReference>
<dbReference type="Proteomes" id="UP000007880">
    <property type="component" value="Chromosome"/>
</dbReference>
<dbReference type="SMART" id="SM00354">
    <property type="entry name" value="HTH_LACI"/>
    <property type="match status" value="1"/>
</dbReference>
<dbReference type="Pfam" id="PF00356">
    <property type="entry name" value="LacI"/>
    <property type="match status" value="1"/>
</dbReference>
<organism evidence="5 6">
    <name type="scientific">Caldilinea aerophila (strain DSM 14535 / JCM 11387 / NBRC 104270 / STL-6-O1)</name>
    <dbReference type="NCBI Taxonomy" id="926550"/>
    <lineage>
        <taxon>Bacteria</taxon>
        <taxon>Bacillati</taxon>
        <taxon>Chloroflexota</taxon>
        <taxon>Caldilineae</taxon>
        <taxon>Caldilineales</taxon>
        <taxon>Caldilineaceae</taxon>
        <taxon>Caldilinea</taxon>
    </lineage>
</organism>
<dbReference type="GO" id="GO:0003700">
    <property type="term" value="F:DNA-binding transcription factor activity"/>
    <property type="evidence" value="ECO:0007669"/>
    <property type="project" value="TreeGrafter"/>
</dbReference>
<dbReference type="PROSITE" id="PS00356">
    <property type="entry name" value="HTH_LACI_1"/>
    <property type="match status" value="1"/>
</dbReference>
<dbReference type="STRING" id="926550.CLDAP_13320"/>
<reference evidence="5 6" key="1">
    <citation type="submission" date="2012-02" db="EMBL/GenBank/DDBJ databases">
        <title>Complete genome sequence of Caldilinea aerophila DSM 14535 (= NBRC 102666).</title>
        <authorList>
            <person name="Oguchi A."/>
            <person name="Hosoyama A."/>
            <person name="Sekine M."/>
            <person name="Fukai R."/>
            <person name="Kato Y."/>
            <person name="Nakamura S."/>
            <person name="Hanada S."/>
            <person name="Yamazaki S."/>
            <person name="Fujita N."/>
        </authorList>
    </citation>
    <scope>NUCLEOTIDE SEQUENCE [LARGE SCALE GENOMIC DNA]</scope>
    <source>
        <strain evidence="6">DSM 14535 / JCM 11387 / NBRC 104270 / STL-6-O1</strain>
    </source>
</reference>
<dbReference type="AlphaFoldDB" id="I0I284"/>
<keyword evidence="2" id="KW-0238">DNA-binding</keyword>
<dbReference type="InterPro" id="IPR010982">
    <property type="entry name" value="Lambda_DNA-bd_dom_sf"/>
</dbReference>
<dbReference type="Gene3D" id="3.40.50.2300">
    <property type="match status" value="2"/>
</dbReference>
<keyword evidence="3" id="KW-0804">Transcription</keyword>
<protein>
    <submittedName>
        <fullName evidence="5">Putative LacI family transcriptional regulator</fullName>
    </submittedName>
</protein>
<dbReference type="PATRIC" id="fig|926550.5.peg.1409"/>
<dbReference type="SUPFAM" id="SSF53822">
    <property type="entry name" value="Periplasmic binding protein-like I"/>
    <property type="match status" value="1"/>
</dbReference>
<dbReference type="CDD" id="cd01392">
    <property type="entry name" value="HTH_LacI"/>
    <property type="match status" value="1"/>
</dbReference>
<keyword evidence="6" id="KW-1185">Reference proteome</keyword>
<proteinExistence type="predicted"/>
<evidence type="ECO:0000256" key="3">
    <source>
        <dbReference type="ARBA" id="ARBA00023163"/>
    </source>
</evidence>
<evidence type="ECO:0000259" key="4">
    <source>
        <dbReference type="PROSITE" id="PS50932"/>
    </source>
</evidence>
<accession>I0I284</accession>
<keyword evidence="1" id="KW-0805">Transcription regulation</keyword>
<dbReference type="SUPFAM" id="SSF47413">
    <property type="entry name" value="lambda repressor-like DNA-binding domains"/>
    <property type="match status" value="1"/>
</dbReference>
<dbReference type="HOGENOM" id="CLU_037628_6_0_0"/>
<evidence type="ECO:0000256" key="2">
    <source>
        <dbReference type="ARBA" id="ARBA00023125"/>
    </source>
</evidence>
<dbReference type="KEGG" id="cap:CLDAP_13320"/>
<evidence type="ECO:0000313" key="6">
    <source>
        <dbReference type="Proteomes" id="UP000007880"/>
    </source>
</evidence>
<dbReference type="EMBL" id="AP012337">
    <property type="protein sequence ID" value="BAL99371.1"/>
    <property type="molecule type" value="Genomic_DNA"/>
</dbReference>
<dbReference type="eggNOG" id="COG1609">
    <property type="taxonomic scope" value="Bacteria"/>
</dbReference>